<keyword evidence="6" id="KW-0460">Magnesium</keyword>
<evidence type="ECO:0000256" key="5">
    <source>
        <dbReference type="ARBA" id="ARBA00022801"/>
    </source>
</evidence>
<sequence>MSGVARRTRRMRHRRRKRLEKLDALLQQYGYPIVDSNTLTEPFAEWMIRAKAADEFIADEEQRKEAISVAVRHIARHRGWRNPYHRTESLLNENDYSEQYGQLLEKTERYLDRDLPEGLTPAQIIEEVLSAGYAEALRLRTGSVNREAREGLLPTKLMQEDNANELKVIFSMQHVPEGESRKLLLAVFHAHSPKGSTEHRVGKDPFDHELRALKASLVFQRYRIVSMLANLRIAENGFQRPLSISEKGTVYDSLTAPSTEEITWSDVAEIFGWKRSQIKGVGSLTPDGEERITSRPPRLNSVQSIFECKDKKLRAKLIDWWRATDESSHESMIRLLSNTVDVGKVHDDPCYEQAISFIDQLNDEELSKLDEINLQSGRASYSEGTLRKLTHQMLTTDDDLHEARKHLFGVGDNWRPAAERIGTPVGNPSVDRVLKIVNRYLMSCRNRWGDPESVQIEHVRDALSSVATAGRNKKAYENTQRRRTLYREDLIKYLKDDMRIASPRESDIRRLEAIQRQNGQCLYCGAGISFKTCEMDHIVPRKGKGSTNTRDNLAAVCAECNRMKGKTPFAAWEKTVAAQARRVDMKQALERVEAFLPGADTSSEQRAFKQSVSMRLKQTEEDEAIDNRSMESVAWMADELHRRIDWFYNADRYNGKSLAKTEKAFIAVNVYRGRIIADARKASGIDGAIHFVGAHYKTRLDRRHHAVDAAIIAMMDSDSAQTLSVRGSLRESQVFYGIHDGMVSWKRYPEPGSGSYDSYRQWSNRMKTLLVLLNDALDHNRIMVSQWQRMSLGNSIAHNATIHALDKCELGSAIDSDTIRKASTPALYCALTRLPDYDVAHGLPENVDRVIHLNGQRLDAADRVSFFASNAAQIAVQGGSADIGSAIHHARIYRCWKEGAKGDKCFYGMIRVFQVDLLRSASEDLFTVSLPEHSVSMRYGEKKIVRAIYEGREEYLGSLVVGDLIRVDFGEQKITGQIADMLNFFQKDCTQSFNVCSDWTVAGFGDPSKLILRPRFLSAEGLKETAEKKGAEVPDGVQKIVSGKGWRPAIDPLANLKPQVLRFNALGEPRMRSLHGLPTSWRWCE</sequence>
<evidence type="ECO:0000256" key="10">
    <source>
        <dbReference type="ARBA" id="ARBA00023211"/>
    </source>
</evidence>
<evidence type="ECO:0000313" key="14">
    <source>
        <dbReference type="EMBL" id="OZG59267.1"/>
    </source>
</evidence>
<dbReference type="InterPro" id="IPR040796">
    <property type="entry name" value="Cas9_b_hairpin"/>
</dbReference>
<dbReference type="STRING" id="1603886.GCA_001895165_02297"/>
<comment type="cofactor">
    <cofactor evidence="1">
        <name>Mg(2+)</name>
        <dbReference type="ChEBI" id="CHEBI:18420"/>
    </cofactor>
</comment>
<reference evidence="14 15" key="1">
    <citation type="journal article" date="2017" name="BMC Genomics">
        <title>Comparative genomic and phylogenomic analyses of the Bifidobacteriaceae family.</title>
        <authorList>
            <person name="Lugli G.A."/>
            <person name="Milani C."/>
            <person name="Turroni F."/>
            <person name="Duranti S."/>
            <person name="Mancabelli L."/>
            <person name="Mangifesta M."/>
            <person name="Ferrario C."/>
            <person name="Modesto M."/>
            <person name="Mattarelli P."/>
            <person name="Jiri K."/>
            <person name="van Sinderen D."/>
            <person name="Ventura M."/>
        </authorList>
    </citation>
    <scope>NUCLEOTIDE SEQUENCE [LARGE SCALE GENOMIC DNA]</scope>
    <source>
        <strain evidence="14 15">DSM 28807</strain>
    </source>
</reference>
<dbReference type="SMART" id="SM00507">
    <property type="entry name" value="HNHc"/>
    <property type="match status" value="1"/>
</dbReference>
<dbReference type="GO" id="GO:0016787">
    <property type="term" value="F:hydrolase activity"/>
    <property type="evidence" value="ECO:0007669"/>
    <property type="project" value="UniProtKB-KW"/>
</dbReference>
<keyword evidence="9 12" id="KW-0238">DNA-binding</keyword>
<dbReference type="NCBIfam" id="TIGR01865">
    <property type="entry name" value="cas_Csn1"/>
    <property type="match status" value="1"/>
</dbReference>
<feature type="domain" description="HNH Cas9-type" evidence="13">
    <location>
        <begin position="469"/>
        <end position="630"/>
    </location>
</feature>
<evidence type="ECO:0000256" key="1">
    <source>
        <dbReference type="ARBA" id="ARBA00001946"/>
    </source>
</evidence>
<keyword evidence="15" id="KW-1185">Reference proteome</keyword>
<dbReference type="Proteomes" id="UP000216352">
    <property type="component" value="Unassembled WGS sequence"/>
</dbReference>
<evidence type="ECO:0000256" key="12">
    <source>
        <dbReference type="PROSITE-ProRule" id="PRU01085"/>
    </source>
</evidence>
<evidence type="ECO:0000256" key="3">
    <source>
        <dbReference type="ARBA" id="ARBA00022723"/>
    </source>
</evidence>
<evidence type="ECO:0000256" key="7">
    <source>
        <dbReference type="ARBA" id="ARBA00022884"/>
    </source>
</evidence>
<organism evidence="14 15">
    <name type="scientific">Bifidobacterium lemurum</name>
    <dbReference type="NCBI Taxonomy" id="1603886"/>
    <lineage>
        <taxon>Bacteria</taxon>
        <taxon>Bacillati</taxon>
        <taxon>Actinomycetota</taxon>
        <taxon>Actinomycetes</taxon>
        <taxon>Bifidobacteriales</taxon>
        <taxon>Bifidobacteriaceae</taxon>
        <taxon>Bifidobacterium</taxon>
    </lineage>
</organism>
<protein>
    <submittedName>
        <fullName evidence="14">HNH endonuclease family protein</fullName>
    </submittedName>
</protein>
<keyword evidence="7" id="KW-0694">RNA-binding</keyword>
<comment type="caution">
    <text evidence="14">The sequence shown here is derived from an EMBL/GenBank/DDBJ whole genome shotgun (WGS) entry which is preliminary data.</text>
</comment>
<name>A0A261FJC9_9BIFI</name>
<dbReference type="InterPro" id="IPR028629">
    <property type="entry name" value="Cas9"/>
</dbReference>
<dbReference type="InterPro" id="IPR036397">
    <property type="entry name" value="RNaseH_sf"/>
</dbReference>
<comment type="subunit">
    <text evidence="11">Monomer. Binds crRNA and tracrRNA.</text>
</comment>
<keyword evidence="2 12" id="KW-0540">Nuclease</keyword>
<dbReference type="Pfam" id="PF18470">
    <property type="entry name" value="Cas9_a"/>
    <property type="match status" value="1"/>
</dbReference>
<evidence type="ECO:0000256" key="9">
    <source>
        <dbReference type="ARBA" id="ARBA00023125"/>
    </source>
</evidence>
<dbReference type="InterPro" id="IPR040619">
    <property type="entry name" value="Cas9_alpha-helical_lobe"/>
</dbReference>
<dbReference type="AlphaFoldDB" id="A0A261FJC9"/>
<dbReference type="GO" id="GO:0003723">
    <property type="term" value="F:RNA binding"/>
    <property type="evidence" value="ECO:0007669"/>
    <property type="project" value="UniProtKB-UniRule"/>
</dbReference>
<dbReference type="Pfam" id="PF18541">
    <property type="entry name" value="RuvC_III"/>
    <property type="match status" value="1"/>
</dbReference>
<dbReference type="InterPro" id="IPR041225">
    <property type="entry name" value="Cas9_Topo"/>
</dbReference>
<evidence type="ECO:0000259" key="13">
    <source>
        <dbReference type="PROSITE" id="PS51749"/>
    </source>
</evidence>
<dbReference type="GO" id="GO:0008270">
    <property type="term" value="F:zinc ion binding"/>
    <property type="evidence" value="ECO:0007669"/>
    <property type="project" value="InterPro"/>
</dbReference>
<dbReference type="InterPro" id="IPR033114">
    <property type="entry name" value="HNH_CAS9"/>
</dbReference>
<evidence type="ECO:0000256" key="2">
    <source>
        <dbReference type="ARBA" id="ARBA00022722"/>
    </source>
</evidence>
<keyword evidence="10" id="KW-0464">Manganese</keyword>
<evidence type="ECO:0000313" key="15">
    <source>
        <dbReference type="Proteomes" id="UP000216352"/>
    </source>
</evidence>
<dbReference type="GO" id="GO:0003677">
    <property type="term" value="F:DNA binding"/>
    <property type="evidence" value="ECO:0007669"/>
    <property type="project" value="UniProtKB-UniRule"/>
</dbReference>
<dbReference type="EMBL" id="MWWX01000023">
    <property type="protein sequence ID" value="OZG59267.1"/>
    <property type="molecule type" value="Genomic_DNA"/>
</dbReference>
<keyword evidence="4 12" id="KW-0255">Endonuclease</keyword>
<keyword evidence="8" id="KW-0051">Antiviral defense</keyword>
<dbReference type="Pfam" id="PF01844">
    <property type="entry name" value="HNH"/>
    <property type="match status" value="1"/>
</dbReference>
<evidence type="ECO:0000256" key="11">
    <source>
        <dbReference type="ARBA" id="ARBA00046380"/>
    </source>
</evidence>
<dbReference type="InterPro" id="IPR002711">
    <property type="entry name" value="HNH"/>
</dbReference>
<evidence type="ECO:0000256" key="4">
    <source>
        <dbReference type="ARBA" id="ARBA00022759"/>
    </source>
</evidence>
<dbReference type="GO" id="GO:0051607">
    <property type="term" value="P:defense response to virus"/>
    <property type="evidence" value="ECO:0007669"/>
    <property type="project" value="UniProtKB-KW"/>
</dbReference>
<dbReference type="Pfam" id="PF18525">
    <property type="entry name" value="Cas9_C"/>
    <property type="match status" value="1"/>
</dbReference>
<dbReference type="Gene3D" id="3.30.420.10">
    <property type="entry name" value="Ribonuclease H-like superfamily/Ribonuclease H"/>
    <property type="match status" value="1"/>
</dbReference>
<dbReference type="Pfam" id="PF17894">
    <property type="entry name" value="Cas9_Topo"/>
    <property type="match status" value="1"/>
</dbReference>
<dbReference type="Gene3D" id="3.30.70.3520">
    <property type="match status" value="1"/>
</dbReference>
<dbReference type="InterPro" id="IPR003615">
    <property type="entry name" value="HNH_nuc"/>
</dbReference>
<evidence type="ECO:0000256" key="6">
    <source>
        <dbReference type="ARBA" id="ARBA00022842"/>
    </source>
</evidence>
<dbReference type="GO" id="GO:0004519">
    <property type="term" value="F:endonuclease activity"/>
    <property type="evidence" value="ECO:0007669"/>
    <property type="project" value="UniProtKB-UniRule"/>
</dbReference>
<accession>A0A261FJC9</accession>
<keyword evidence="3" id="KW-0479">Metal-binding</keyword>
<dbReference type="Pfam" id="PF17893">
    <property type="entry name" value="Cas9_b_hairpin"/>
    <property type="match status" value="1"/>
</dbReference>
<dbReference type="PROSITE" id="PS51749">
    <property type="entry name" value="HNH_CAS9"/>
    <property type="match status" value="1"/>
</dbReference>
<evidence type="ECO:0000256" key="8">
    <source>
        <dbReference type="ARBA" id="ARBA00023118"/>
    </source>
</evidence>
<dbReference type="InterPro" id="IPR041217">
    <property type="entry name" value="Cas9_C"/>
</dbReference>
<proteinExistence type="predicted"/>
<gene>
    <name evidence="14" type="ORF">BLEM_2284</name>
</gene>
<dbReference type="Gene3D" id="1.10.30.50">
    <property type="match status" value="1"/>
</dbReference>
<keyword evidence="5 12" id="KW-0378">Hydrolase</keyword>
<dbReference type="InterPro" id="IPR041383">
    <property type="entry name" value="RuvC_III"/>
</dbReference>